<keyword evidence="5" id="KW-0804">Transcription</keyword>
<dbReference type="AlphaFoldDB" id="A0A918CGQ7"/>
<dbReference type="CDD" id="cd17574">
    <property type="entry name" value="REC_OmpR"/>
    <property type="match status" value="1"/>
</dbReference>
<keyword evidence="11" id="KW-1185">Reference proteome</keyword>
<keyword evidence="3" id="KW-0805">Transcription regulation</keyword>
<keyword evidence="1 6" id="KW-0597">Phosphoprotein</keyword>
<feature type="domain" description="OmpR/PhoB-type" evidence="9">
    <location>
        <begin position="120"/>
        <end position="217"/>
    </location>
</feature>
<name>A0A918CGQ7_9DEIO</name>
<reference evidence="10" key="2">
    <citation type="submission" date="2020-09" db="EMBL/GenBank/DDBJ databases">
        <authorList>
            <person name="Sun Q."/>
            <person name="Ohkuma M."/>
        </authorList>
    </citation>
    <scope>NUCLEOTIDE SEQUENCE</scope>
    <source>
        <strain evidence="10">JCM 31311</strain>
    </source>
</reference>
<evidence type="ECO:0000256" key="1">
    <source>
        <dbReference type="ARBA" id="ARBA00022553"/>
    </source>
</evidence>
<dbReference type="InterPro" id="IPR016032">
    <property type="entry name" value="Sig_transdc_resp-reg_C-effctor"/>
</dbReference>
<evidence type="ECO:0008006" key="12">
    <source>
        <dbReference type="Google" id="ProtNLM"/>
    </source>
</evidence>
<protein>
    <recommendedName>
        <fullName evidence="12">DNA-binding response regulator</fullName>
    </recommendedName>
</protein>
<keyword evidence="4 7" id="KW-0238">DNA-binding</keyword>
<evidence type="ECO:0000256" key="3">
    <source>
        <dbReference type="ARBA" id="ARBA00023015"/>
    </source>
</evidence>
<dbReference type="RefSeq" id="WP_189092177.1">
    <property type="nucleotide sequence ID" value="NZ_BMQL01000030.1"/>
</dbReference>
<dbReference type="InterPro" id="IPR039420">
    <property type="entry name" value="WalR-like"/>
</dbReference>
<evidence type="ECO:0000259" key="8">
    <source>
        <dbReference type="PROSITE" id="PS50110"/>
    </source>
</evidence>
<dbReference type="SUPFAM" id="SSF52172">
    <property type="entry name" value="CheY-like"/>
    <property type="match status" value="1"/>
</dbReference>
<dbReference type="SMART" id="SM00862">
    <property type="entry name" value="Trans_reg_C"/>
    <property type="match status" value="1"/>
</dbReference>
<comment type="caution">
    <text evidence="10">The sequence shown here is derived from an EMBL/GenBank/DDBJ whole genome shotgun (WGS) entry which is preliminary data.</text>
</comment>
<keyword evidence="2" id="KW-0902">Two-component regulatory system</keyword>
<dbReference type="InterPro" id="IPR001789">
    <property type="entry name" value="Sig_transdc_resp-reg_receiver"/>
</dbReference>
<dbReference type="CDD" id="cd00383">
    <property type="entry name" value="trans_reg_C"/>
    <property type="match status" value="1"/>
</dbReference>
<dbReference type="Gene3D" id="1.10.10.10">
    <property type="entry name" value="Winged helix-like DNA-binding domain superfamily/Winged helix DNA-binding domain"/>
    <property type="match status" value="1"/>
</dbReference>
<feature type="DNA-binding region" description="OmpR/PhoB-type" evidence="7">
    <location>
        <begin position="120"/>
        <end position="217"/>
    </location>
</feature>
<dbReference type="GO" id="GO:0006355">
    <property type="term" value="P:regulation of DNA-templated transcription"/>
    <property type="evidence" value="ECO:0007669"/>
    <property type="project" value="InterPro"/>
</dbReference>
<dbReference type="Pfam" id="PF00072">
    <property type="entry name" value="Response_reg"/>
    <property type="match status" value="1"/>
</dbReference>
<evidence type="ECO:0000259" key="9">
    <source>
        <dbReference type="PROSITE" id="PS51755"/>
    </source>
</evidence>
<evidence type="ECO:0000256" key="5">
    <source>
        <dbReference type="ARBA" id="ARBA00023163"/>
    </source>
</evidence>
<gene>
    <name evidence="10" type="ORF">GCM10008957_39030</name>
</gene>
<feature type="modified residue" description="4-aspartylphosphate" evidence="6">
    <location>
        <position position="51"/>
    </location>
</feature>
<dbReference type="Proteomes" id="UP000603865">
    <property type="component" value="Unassembled WGS sequence"/>
</dbReference>
<dbReference type="PROSITE" id="PS51755">
    <property type="entry name" value="OMPR_PHOB"/>
    <property type="match status" value="1"/>
</dbReference>
<dbReference type="SMART" id="SM00448">
    <property type="entry name" value="REC"/>
    <property type="match status" value="1"/>
</dbReference>
<proteinExistence type="predicted"/>
<dbReference type="SUPFAM" id="SSF46894">
    <property type="entry name" value="C-terminal effector domain of the bipartite response regulators"/>
    <property type="match status" value="1"/>
</dbReference>
<dbReference type="InterPro" id="IPR001867">
    <property type="entry name" value="OmpR/PhoB-type_DNA-bd"/>
</dbReference>
<dbReference type="Gene3D" id="3.40.50.2300">
    <property type="match status" value="1"/>
</dbReference>
<dbReference type="PANTHER" id="PTHR48111:SF22">
    <property type="entry name" value="REGULATOR OF RPOS"/>
    <property type="match status" value="1"/>
</dbReference>
<dbReference type="GO" id="GO:0032993">
    <property type="term" value="C:protein-DNA complex"/>
    <property type="evidence" value="ECO:0007669"/>
    <property type="project" value="TreeGrafter"/>
</dbReference>
<accession>A0A918CGQ7</accession>
<dbReference type="PANTHER" id="PTHR48111">
    <property type="entry name" value="REGULATOR OF RPOS"/>
    <property type="match status" value="1"/>
</dbReference>
<dbReference type="PROSITE" id="PS50110">
    <property type="entry name" value="RESPONSE_REGULATORY"/>
    <property type="match status" value="1"/>
</dbReference>
<dbReference type="GO" id="GO:0005829">
    <property type="term" value="C:cytosol"/>
    <property type="evidence" value="ECO:0007669"/>
    <property type="project" value="TreeGrafter"/>
</dbReference>
<dbReference type="Gene3D" id="6.10.250.690">
    <property type="match status" value="1"/>
</dbReference>
<dbReference type="GO" id="GO:0000156">
    <property type="term" value="F:phosphorelay response regulator activity"/>
    <property type="evidence" value="ECO:0007669"/>
    <property type="project" value="TreeGrafter"/>
</dbReference>
<dbReference type="InterPro" id="IPR011006">
    <property type="entry name" value="CheY-like_superfamily"/>
</dbReference>
<sequence length="217" mass="24653">MHVLIVGDDPDPVHPMKLDLKNADYQVSSAQSVMRGLMTFRKTHPDLILLDLELPDGDGRQLLRWIRQHSSVPVIVLTACDTVVDKVELLNLGADDYLTKPCHIQELLARIAVHFRAAQVETLRFRELTVQQDRRLALIRTREVALSPREFDYLVHLMRRPEQIYSRLELRNVGQGQNTDNESVVDVHVANLRSKLGAAGAYGMIRTVRGVGYTLRT</sequence>
<dbReference type="InterPro" id="IPR036388">
    <property type="entry name" value="WH-like_DNA-bd_sf"/>
</dbReference>
<dbReference type="Pfam" id="PF00486">
    <property type="entry name" value="Trans_reg_C"/>
    <property type="match status" value="1"/>
</dbReference>
<evidence type="ECO:0000256" key="2">
    <source>
        <dbReference type="ARBA" id="ARBA00023012"/>
    </source>
</evidence>
<evidence type="ECO:0000256" key="4">
    <source>
        <dbReference type="ARBA" id="ARBA00023125"/>
    </source>
</evidence>
<dbReference type="EMBL" id="BMQL01000030">
    <property type="protein sequence ID" value="GGR23280.1"/>
    <property type="molecule type" value="Genomic_DNA"/>
</dbReference>
<evidence type="ECO:0000313" key="10">
    <source>
        <dbReference type="EMBL" id="GGR23280.1"/>
    </source>
</evidence>
<feature type="domain" description="Response regulatory" evidence="8">
    <location>
        <begin position="2"/>
        <end position="115"/>
    </location>
</feature>
<evidence type="ECO:0000313" key="11">
    <source>
        <dbReference type="Proteomes" id="UP000603865"/>
    </source>
</evidence>
<evidence type="ECO:0000256" key="6">
    <source>
        <dbReference type="PROSITE-ProRule" id="PRU00169"/>
    </source>
</evidence>
<dbReference type="GO" id="GO:0000976">
    <property type="term" value="F:transcription cis-regulatory region binding"/>
    <property type="evidence" value="ECO:0007669"/>
    <property type="project" value="TreeGrafter"/>
</dbReference>
<reference evidence="10" key="1">
    <citation type="journal article" date="2014" name="Int. J. Syst. Evol. Microbiol.">
        <title>Complete genome sequence of Corynebacterium casei LMG S-19264T (=DSM 44701T), isolated from a smear-ripened cheese.</title>
        <authorList>
            <consortium name="US DOE Joint Genome Institute (JGI-PGF)"/>
            <person name="Walter F."/>
            <person name="Albersmeier A."/>
            <person name="Kalinowski J."/>
            <person name="Ruckert C."/>
        </authorList>
    </citation>
    <scope>NUCLEOTIDE SEQUENCE</scope>
    <source>
        <strain evidence="10">JCM 31311</strain>
    </source>
</reference>
<evidence type="ECO:0000256" key="7">
    <source>
        <dbReference type="PROSITE-ProRule" id="PRU01091"/>
    </source>
</evidence>
<organism evidence="10 11">
    <name type="scientific">Deinococcus ruber</name>
    <dbReference type="NCBI Taxonomy" id="1848197"/>
    <lineage>
        <taxon>Bacteria</taxon>
        <taxon>Thermotogati</taxon>
        <taxon>Deinococcota</taxon>
        <taxon>Deinococci</taxon>
        <taxon>Deinococcales</taxon>
        <taxon>Deinococcaceae</taxon>
        <taxon>Deinococcus</taxon>
    </lineage>
</organism>